<dbReference type="AlphaFoldDB" id="A0AAW1DSM8"/>
<dbReference type="Proteomes" id="UP001461498">
    <property type="component" value="Unassembled WGS sequence"/>
</dbReference>
<feature type="region of interest" description="Disordered" evidence="1">
    <location>
        <begin position="73"/>
        <end position="164"/>
    </location>
</feature>
<comment type="caution">
    <text evidence="2">The sequence shown here is derived from an EMBL/GenBank/DDBJ whole genome shotgun (WGS) entry which is preliminary data.</text>
</comment>
<feature type="compositionally biased region" description="Polar residues" evidence="1">
    <location>
        <begin position="98"/>
        <end position="118"/>
    </location>
</feature>
<feature type="region of interest" description="Disordered" evidence="1">
    <location>
        <begin position="689"/>
        <end position="712"/>
    </location>
</feature>
<feature type="compositionally biased region" description="Polar residues" evidence="1">
    <location>
        <begin position="270"/>
        <end position="284"/>
    </location>
</feature>
<name>A0AAW1DSM8_9HEMI</name>
<feature type="region of interest" description="Disordered" evidence="1">
    <location>
        <begin position="406"/>
        <end position="448"/>
    </location>
</feature>
<organism evidence="2 3">
    <name type="scientific">Rhynocoris fuscipes</name>
    <dbReference type="NCBI Taxonomy" id="488301"/>
    <lineage>
        <taxon>Eukaryota</taxon>
        <taxon>Metazoa</taxon>
        <taxon>Ecdysozoa</taxon>
        <taxon>Arthropoda</taxon>
        <taxon>Hexapoda</taxon>
        <taxon>Insecta</taxon>
        <taxon>Pterygota</taxon>
        <taxon>Neoptera</taxon>
        <taxon>Paraneoptera</taxon>
        <taxon>Hemiptera</taxon>
        <taxon>Heteroptera</taxon>
        <taxon>Panheteroptera</taxon>
        <taxon>Cimicomorpha</taxon>
        <taxon>Reduviidae</taxon>
        <taxon>Harpactorinae</taxon>
        <taxon>Harpactorini</taxon>
        <taxon>Rhynocoris</taxon>
    </lineage>
</organism>
<feature type="region of interest" description="Disordered" evidence="1">
    <location>
        <begin position="936"/>
        <end position="956"/>
    </location>
</feature>
<feature type="region of interest" description="Disordered" evidence="1">
    <location>
        <begin position="721"/>
        <end position="740"/>
    </location>
</feature>
<reference evidence="2 3" key="1">
    <citation type="submission" date="2022-12" db="EMBL/GenBank/DDBJ databases">
        <title>Chromosome-level genome assembly of true bugs.</title>
        <authorList>
            <person name="Ma L."/>
            <person name="Li H."/>
        </authorList>
    </citation>
    <scope>NUCLEOTIDE SEQUENCE [LARGE SCALE GENOMIC DNA]</scope>
    <source>
        <strain evidence="2">Lab_2022b</strain>
    </source>
</reference>
<evidence type="ECO:0000313" key="3">
    <source>
        <dbReference type="Proteomes" id="UP001461498"/>
    </source>
</evidence>
<proteinExistence type="predicted"/>
<feature type="region of interest" description="Disordered" evidence="1">
    <location>
        <begin position="1058"/>
        <end position="1102"/>
    </location>
</feature>
<feature type="compositionally biased region" description="Low complexity" evidence="1">
    <location>
        <begin position="119"/>
        <end position="160"/>
    </location>
</feature>
<feature type="compositionally biased region" description="Low complexity" evidence="1">
    <location>
        <begin position="86"/>
        <end position="97"/>
    </location>
</feature>
<keyword evidence="3" id="KW-1185">Reference proteome</keyword>
<feature type="region of interest" description="Disordered" evidence="1">
    <location>
        <begin position="185"/>
        <end position="225"/>
    </location>
</feature>
<feature type="compositionally biased region" description="Polar residues" evidence="1">
    <location>
        <begin position="194"/>
        <end position="225"/>
    </location>
</feature>
<accession>A0AAW1DSM8</accession>
<feature type="compositionally biased region" description="Low complexity" evidence="1">
    <location>
        <begin position="1058"/>
        <end position="1085"/>
    </location>
</feature>
<sequence length="1159" mass="128969">MKRALNNWLMIRWFIRKEQRRLHVHWQPNNKLSLVNQGKPDYNQQYIANQQQVTKQSLTTKQGVVTSPQQAQQAVTNQFDSSSYKQTSGTNQQTTSNRVHQTSYQQGTNQQTTSNRVHQTGYQQGTNQQTTSNRVHQTSYQQGTNQQPQSSSSQLASNQQVKSAADQNYNNYGNSEIQAKYQSQPENLNNNNNGQAYQSQTFNSNGVPQYQTTKKPEQQSTHSVNNYKTIVPQYQTTNQPELLLNIKNHETLSTYQQLQTTSKPFVNEVSKSSDFTLQNDSPTPGLNDPLRGSSIKPAGSTYATIKLQENYQTNPTVAPITRSNNDLNQNSQTSPDILQSINSLSTPLVASTSAPQYRQTGPHNTVFTVKVKPETKDYSFLELHRQYNDVNRVTTPVPPVTTPYFSGTSVTITPSTNHSTQPKSQQASSYQPDSVPNQYASYNDSGRKEEIRPELINSLIDNGVTPTSAKALHSLASYYGSVESLEDTSSTSLNNLEKDESGFNDESTLTPLTSTHSLDKLPSILTKQTKDSYLHLFSDSKEQQYEHYNDNDEDDDLIAKQSGRLVEELVEQDLEELDADEKQSKFRDSSELRELAQVFSRALSAYLEDPDTFKEILAQVRPTEPNLDVTTPSPEDEVLDFSDAHRENRGKSTVAPKTTILDTPVDIDQINSLVSNFESIKKQTTVKPTSSAYVNNNGGTKTTTPSGRYIGSSDTSSYFPTAGSVSDTTRPRYGGFHNNTRRLPKNYSPYGAGLPTNITGIPLKLVSTTAAPFINSINYTDFKIPLRVISEAHRVNSNSFSASSEEASESFKSNDNEKLLIPSSSQSLVTSGNNYLKFAQNFHQANKQIHSKDSRNEQQELLPYFGQQPPFESFDEPTGFQTQNPKLDVEANFIPAVNLSHHRESKFNHNISDETDRSMPVTEHATTILQATTYHPLHSSSEQPLSTINTEPTTMTPDVTYTQNEFETTLDNEKISSQTTFGPDHPNYNNLIKERAKEMFGMLNETTAGMLMNMINQAESNITIRRLVLLLVADNSKENKTAEESRFSLIRALLNNEGVSSESTEATTTTAPTTTTTSVPTTTGSNWRAHSSKSYRGTDSQTAVAGGKLQSAELNNKINSAKLYIPSASSSSSAKLPYDSDARAVELLKTLYTLAAKWG</sequence>
<dbReference type="EMBL" id="JAPXFL010000001">
    <property type="protein sequence ID" value="KAK9511869.1"/>
    <property type="molecule type" value="Genomic_DNA"/>
</dbReference>
<feature type="region of interest" description="Disordered" evidence="1">
    <location>
        <begin position="270"/>
        <end position="297"/>
    </location>
</feature>
<feature type="region of interest" description="Disordered" evidence="1">
    <location>
        <begin position="490"/>
        <end position="515"/>
    </location>
</feature>
<evidence type="ECO:0000256" key="1">
    <source>
        <dbReference type="SAM" id="MobiDB-lite"/>
    </source>
</evidence>
<gene>
    <name evidence="2" type="ORF">O3M35_000442</name>
</gene>
<protein>
    <submittedName>
        <fullName evidence="2">Uncharacterized protein</fullName>
    </submittedName>
</protein>
<feature type="compositionally biased region" description="Polar residues" evidence="1">
    <location>
        <begin position="73"/>
        <end position="85"/>
    </location>
</feature>
<evidence type="ECO:0000313" key="2">
    <source>
        <dbReference type="EMBL" id="KAK9511869.1"/>
    </source>
</evidence>
<feature type="compositionally biased region" description="Polar residues" evidence="1">
    <location>
        <begin position="406"/>
        <end position="444"/>
    </location>
</feature>
<feature type="compositionally biased region" description="Polar residues" evidence="1">
    <location>
        <begin position="1086"/>
        <end position="1102"/>
    </location>
</feature>